<name>A0A803P9F7_CANSA</name>
<dbReference type="EnsemblPlants" id="evm.model.03.543">
    <property type="protein sequence ID" value="cds.evm.model.03.543"/>
    <property type="gene ID" value="evm.TU.03.543"/>
</dbReference>
<dbReference type="AlphaFoldDB" id="A0A803P9F7"/>
<evidence type="ECO:0000259" key="1">
    <source>
        <dbReference type="Pfam" id="PF04690"/>
    </source>
</evidence>
<dbReference type="Pfam" id="PF04690">
    <property type="entry name" value="YABBY"/>
    <property type="match status" value="1"/>
</dbReference>
<evidence type="ECO:0000313" key="3">
    <source>
        <dbReference type="Proteomes" id="UP000596661"/>
    </source>
</evidence>
<reference evidence="2" key="2">
    <citation type="submission" date="2021-03" db="UniProtKB">
        <authorList>
            <consortium name="EnsemblPlants"/>
        </authorList>
    </citation>
    <scope>IDENTIFICATION</scope>
</reference>
<sequence length="120" mass="13452">MVNDLGNEVMVLIYFFGLHSHRLRLGDRYEMARIAVVAERPHLGILFLLIFVFLSSPHIGMSEEAFSAAAKNWAHFAHIHFGLMPNQTGKKTNVCQQEGEDVLMKDGFFASANQVGVSPY</sequence>
<feature type="domain" description="YABBY protein C-terminal" evidence="1">
    <location>
        <begin position="63"/>
        <end position="82"/>
    </location>
</feature>
<protein>
    <recommendedName>
        <fullName evidence="1">YABBY protein C-terminal domain-containing protein</fullName>
    </recommendedName>
</protein>
<keyword evidence="3" id="KW-1185">Reference proteome</keyword>
<dbReference type="Gramene" id="evm.model.03.543">
    <property type="protein sequence ID" value="cds.evm.model.03.543"/>
    <property type="gene ID" value="evm.TU.03.543"/>
</dbReference>
<dbReference type="EMBL" id="UZAU01000261">
    <property type="status" value="NOT_ANNOTATED_CDS"/>
    <property type="molecule type" value="Genomic_DNA"/>
</dbReference>
<evidence type="ECO:0000313" key="2">
    <source>
        <dbReference type="EnsemblPlants" id="cds.evm.model.03.543"/>
    </source>
</evidence>
<organism evidence="2 3">
    <name type="scientific">Cannabis sativa</name>
    <name type="common">Hemp</name>
    <name type="synonym">Marijuana</name>
    <dbReference type="NCBI Taxonomy" id="3483"/>
    <lineage>
        <taxon>Eukaryota</taxon>
        <taxon>Viridiplantae</taxon>
        <taxon>Streptophyta</taxon>
        <taxon>Embryophyta</taxon>
        <taxon>Tracheophyta</taxon>
        <taxon>Spermatophyta</taxon>
        <taxon>Magnoliopsida</taxon>
        <taxon>eudicotyledons</taxon>
        <taxon>Gunneridae</taxon>
        <taxon>Pentapetalae</taxon>
        <taxon>rosids</taxon>
        <taxon>fabids</taxon>
        <taxon>Rosales</taxon>
        <taxon>Cannabaceae</taxon>
        <taxon>Cannabis</taxon>
    </lineage>
</organism>
<proteinExistence type="predicted"/>
<dbReference type="Proteomes" id="UP000596661">
    <property type="component" value="Chromosome 3"/>
</dbReference>
<dbReference type="InterPro" id="IPR056775">
    <property type="entry name" value="YABBY_C"/>
</dbReference>
<reference evidence="2" key="1">
    <citation type="submission" date="2018-11" db="EMBL/GenBank/DDBJ databases">
        <authorList>
            <person name="Grassa J C."/>
        </authorList>
    </citation>
    <scope>NUCLEOTIDE SEQUENCE [LARGE SCALE GENOMIC DNA]</scope>
</reference>
<accession>A0A803P9F7</accession>